<dbReference type="Gene3D" id="1.20.5.990">
    <property type="entry name" value="Nemo cc2-lz domain - 1d5 darpin complex"/>
    <property type="match status" value="1"/>
</dbReference>
<feature type="region of interest" description="Disordered" evidence="3">
    <location>
        <begin position="338"/>
        <end position="394"/>
    </location>
</feature>
<evidence type="ECO:0000256" key="1">
    <source>
        <dbReference type="ARBA" id="ARBA00023054"/>
    </source>
</evidence>
<sequence>MDGDVLSVPSFSLLSPPASERETEKSSPKSEITEKQLWHKSTETLWTGVAGPVGDRLLSTEEQVTLITESMTVSSTDQEKVLLLNKNTELRRVNKELMKLNDDWDQVYRSATLGLQQRLEASDVENTALKQLNSRLLLKLEHQQSAKDYYEQALMQELRKNQELQEYIRMLERRTPPPDRAASAAKQVAQLSGSFRGAVNGTLSCPTGNPPPGPHLSPSLFSQYNSSSPFLPASSCAEARGLGRSQGTSAPLGDTQQEVQDLKEQLEALRCQTQIYEEEYQTKHQDHKQTLEENRRLREKREEMRHQVALLQEQLKVYEDDFRRERSDKQVLQRLLLKKTHPNKDPMLVHRCNNAHQPQGDDKRSQSAERRKARQPPSPKRSSNDKESDWRKTK</sequence>
<feature type="compositionally biased region" description="Basic and acidic residues" evidence="3">
    <location>
        <begin position="359"/>
        <end position="370"/>
    </location>
</feature>
<evidence type="ECO:0000313" key="4">
    <source>
        <dbReference type="Ensembl" id="ENSCSEP00000023237.1"/>
    </source>
</evidence>
<feature type="compositionally biased region" description="Basic and acidic residues" evidence="3">
    <location>
        <begin position="382"/>
        <end position="394"/>
    </location>
</feature>
<dbReference type="PANTHER" id="PTHR31882:SF9">
    <property type="entry name" value="SI:CH211-153B23.7"/>
    <property type="match status" value="1"/>
</dbReference>
<dbReference type="AlphaFoldDB" id="A0A3P8W9S9"/>
<organism evidence="4 5">
    <name type="scientific">Cynoglossus semilaevis</name>
    <name type="common">Tongue sole</name>
    <dbReference type="NCBI Taxonomy" id="244447"/>
    <lineage>
        <taxon>Eukaryota</taxon>
        <taxon>Metazoa</taxon>
        <taxon>Chordata</taxon>
        <taxon>Craniata</taxon>
        <taxon>Vertebrata</taxon>
        <taxon>Euteleostomi</taxon>
        <taxon>Actinopterygii</taxon>
        <taxon>Neopterygii</taxon>
        <taxon>Teleostei</taxon>
        <taxon>Neoteleostei</taxon>
        <taxon>Acanthomorphata</taxon>
        <taxon>Carangaria</taxon>
        <taxon>Pleuronectiformes</taxon>
        <taxon>Pleuronectoidei</taxon>
        <taxon>Cynoglossidae</taxon>
        <taxon>Cynoglossinae</taxon>
        <taxon>Cynoglossus</taxon>
    </lineage>
</organism>
<dbReference type="RefSeq" id="XP_016894614.1">
    <property type="nucleotide sequence ID" value="XM_017039125.2"/>
</dbReference>
<dbReference type="GO" id="GO:0005737">
    <property type="term" value="C:cytoplasm"/>
    <property type="evidence" value="ECO:0007669"/>
    <property type="project" value="UniProtKB-ARBA"/>
</dbReference>
<dbReference type="OMA" id="KKQHHPL"/>
<dbReference type="OrthoDB" id="5969558at2759"/>
<feature type="region of interest" description="Disordered" evidence="3">
    <location>
        <begin position="200"/>
        <end position="221"/>
    </location>
</feature>
<dbReference type="Proteomes" id="UP000265120">
    <property type="component" value="Chromosome 15"/>
</dbReference>
<feature type="region of interest" description="Disordered" evidence="3">
    <location>
        <begin position="1"/>
        <end position="36"/>
    </location>
</feature>
<dbReference type="GeneID" id="103391189"/>
<evidence type="ECO:0000256" key="2">
    <source>
        <dbReference type="SAM" id="Coils"/>
    </source>
</evidence>
<protein>
    <submittedName>
        <fullName evidence="4">TNFAIP3-interacting protein 1-like</fullName>
    </submittedName>
</protein>
<accession>A0A3P8W9S9</accession>
<dbReference type="PANTHER" id="PTHR31882">
    <property type="entry name" value="TNFAIP3-INTERACTING PROTEIN COILED COIL FAMILY MEMBER"/>
    <property type="match status" value="1"/>
</dbReference>
<name>A0A3P8W9S9_CYNSE</name>
<keyword evidence="1 2" id="KW-0175">Coiled coil</keyword>
<dbReference type="InParanoid" id="A0A3P8W9S9"/>
<dbReference type="GO" id="GO:0043122">
    <property type="term" value="P:regulation of canonical NF-kappaB signal transduction"/>
    <property type="evidence" value="ECO:0007669"/>
    <property type="project" value="UniProtKB-ARBA"/>
</dbReference>
<dbReference type="GO" id="GO:0071222">
    <property type="term" value="P:cellular response to lipopolysaccharide"/>
    <property type="evidence" value="ECO:0007669"/>
    <property type="project" value="TreeGrafter"/>
</dbReference>
<dbReference type="Ensembl" id="ENSCSET00000023542.1">
    <property type="protein sequence ID" value="ENSCSEP00000023237.1"/>
    <property type="gene ID" value="ENSCSEG00000014819.1"/>
</dbReference>
<feature type="compositionally biased region" description="Low complexity" evidence="3">
    <location>
        <begin position="1"/>
        <end position="18"/>
    </location>
</feature>
<evidence type="ECO:0000313" key="5">
    <source>
        <dbReference type="Proteomes" id="UP000265120"/>
    </source>
</evidence>
<evidence type="ECO:0000256" key="3">
    <source>
        <dbReference type="SAM" id="MobiDB-lite"/>
    </source>
</evidence>
<dbReference type="GeneTree" id="ENSGT01030000234752"/>
<proteinExistence type="predicted"/>
<dbReference type="FunCoup" id="A0A3P8W9S9">
    <property type="interactions" value="10"/>
</dbReference>
<feature type="coiled-coil region" evidence="2">
    <location>
        <begin position="252"/>
        <end position="328"/>
    </location>
</feature>
<keyword evidence="5" id="KW-1185">Reference proteome</keyword>
<reference evidence="4 5" key="1">
    <citation type="journal article" date="2014" name="Nat. Genet.">
        <title>Whole-genome sequence of a flatfish provides insights into ZW sex chromosome evolution and adaptation to a benthic lifestyle.</title>
        <authorList>
            <person name="Chen S."/>
            <person name="Zhang G."/>
            <person name="Shao C."/>
            <person name="Huang Q."/>
            <person name="Liu G."/>
            <person name="Zhang P."/>
            <person name="Song W."/>
            <person name="An N."/>
            <person name="Chalopin D."/>
            <person name="Volff J.N."/>
            <person name="Hong Y."/>
            <person name="Li Q."/>
            <person name="Sha Z."/>
            <person name="Zhou H."/>
            <person name="Xie M."/>
            <person name="Yu Q."/>
            <person name="Liu Y."/>
            <person name="Xiang H."/>
            <person name="Wang N."/>
            <person name="Wu K."/>
            <person name="Yang C."/>
            <person name="Zhou Q."/>
            <person name="Liao X."/>
            <person name="Yang L."/>
            <person name="Hu Q."/>
            <person name="Zhang J."/>
            <person name="Meng L."/>
            <person name="Jin L."/>
            <person name="Tian Y."/>
            <person name="Lian J."/>
            <person name="Yang J."/>
            <person name="Miao G."/>
            <person name="Liu S."/>
            <person name="Liang Z."/>
            <person name="Yan F."/>
            <person name="Li Y."/>
            <person name="Sun B."/>
            <person name="Zhang H."/>
            <person name="Zhang J."/>
            <person name="Zhu Y."/>
            <person name="Du M."/>
            <person name="Zhao Y."/>
            <person name="Schartl M."/>
            <person name="Tang Q."/>
            <person name="Wang J."/>
        </authorList>
    </citation>
    <scope>NUCLEOTIDE SEQUENCE</scope>
</reference>
<dbReference type="GO" id="GO:0006357">
    <property type="term" value="P:regulation of transcription by RNA polymerase II"/>
    <property type="evidence" value="ECO:0007669"/>
    <property type="project" value="TreeGrafter"/>
</dbReference>
<feature type="compositionally biased region" description="Basic and acidic residues" evidence="3">
    <location>
        <begin position="19"/>
        <end position="36"/>
    </location>
</feature>
<reference evidence="4" key="2">
    <citation type="submission" date="2025-08" db="UniProtKB">
        <authorList>
            <consortium name="Ensembl"/>
        </authorList>
    </citation>
    <scope>IDENTIFICATION</scope>
</reference>
<reference evidence="4" key="3">
    <citation type="submission" date="2025-09" db="UniProtKB">
        <authorList>
            <consortium name="Ensembl"/>
        </authorList>
    </citation>
    <scope>IDENTIFICATION</scope>
</reference>